<dbReference type="RefSeq" id="WP_230099470.1">
    <property type="nucleotide sequence ID" value="NZ_CAKKNT010000040.1"/>
</dbReference>
<evidence type="ECO:0000259" key="1">
    <source>
        <dbReference type="PROSITE" id="PS51782"/>
    </source>
</evidence>
<name>A0ABM8ZCY5_9LACO</name>
<dbReference type="Pfam" id="PF01476">
    <property type="entry name" value="LysM"/>
    <property type="match status" value="1"/>
</dbReference>
<sequence>MEINQLPPLDSTNHQVINPKPAASQQAAFTDALNQAQSTDSTTIQWGDTLSALAVKYHTTVAQLATANHISNPDMIYAGNQLIVPGTANETVAPVNPDATATAAPTLTTASAPVTSMVPALDAAESSARDYIVTHESHGSYTVRNGKYIGKYQLDQSYLNGDFSPANQERVAQDYVSKRYGSWANAMAHWKTHQWY</sequence>
<dbReference type="Proteomes" id="UP000789719">
    <property type="component" value="Unassembled WGS sequence"/>
</dbReference>
<dbReference type="InterPro" id="IPR036779">
    <property type="entry name" value="LysM_dom_sf"/>
</dbReference>
<protein>
    <recommendedName>
        <fullName evidence="1">LysM domain-containing protein</fullName>
    </recommendedName>
</protein>
<keyword evidence="3" id="KW-1185">Reference proteome</keyword>
<dbReference type="PROSITE" id="PS51782">
    <property type="entry name" value="LYSM"/>
    <property type="match status" value="1"/>
</dbReference>
<evidence type="ECO:0000313" key="2">
    <source>
        <dbReference type="EMBL" id="CAH0419442.1"/>
    </source>
</evidence>
<accession>A0ABM8ZCY5</accession>
<feature type="domain" description="LysM" evidence="1">
    <location>
        <begin position="40"/>
        <end position="84"/>
    </location>
</feature>
<dbReference type="EMBL" id="CAKKNT010000040">
    <property type="protein sequence ID" value="CAH0419442.1"/>
    <property type="molecule type" value="Genomic_DNA"/>
</dbReference>
<reference evidence="2 3" key="1">
    <citation type="submission" date="2021-11" db="EMBL/GenBank/DDBJ databases">
        <authorList>
            <person name="Depoorter E."/>
        </authorList>
    </citation>
    <scope>NUCLEOTIDE SEQUENCE [LARGE SCALE GENOMIC DNA]</scope>
    <source>
        <strain evidence="2 3">LMG 24286</strain>
    </source>
</reference>
<dbReference type="SUPFAM" id="SSF54106">
    <property type="entry name" value="LysM domain"/>
    <property type="match status" value="1"/>
</dbReference>
<proteinExistence type="predicted"/>
<dbReference type="Gene3D" id="3.10.350.10">
    <property type="entry name" value="LysM domain"/>
    <property type="match status" value="1"/>
</dbReference>
<dbReference type="SMART" id="SM00257">
    <property type="entry name" value="LysM"/>
    <property type="match status" value="1"/>
</dbReference>
<comment type="caution">
    <text evidence="2">The sequence shown here is derived from an EMBL/GenBank/DDBJ whole genome shotgun (WGS) entry which is preliminary data.</text>
</comment>
<gene>
    <name evidence="2" type="ORF">WGH24286_01901</name>
</gene>
<evidence type="ECO:0000313" key="3">
    <source>
        <dbReference type="Proteomes" id="UP000789719"/>
    </source>
</evidence>
<dbReference type="InterPro" id="IPR018392">
    <property type="entry name" value="LysM"/>
</dbReference>
<organism evidence="2 3">
    <name type="scientific">Periweissella ghanensis</name>
    <dbReference type="NCBI Taxonomy" id="467997"/>
    <lineage>
        <taxon>Bacteria</taxon>
        <taxon>Bacillati</taxon>
        <taxon>Bacillota</taxon>
        <taxon>Bacilli</taxon>
        <taxon>Lactobacillales</taxon>
        <taxon>Lactobacillaceae</taxon>
        <taxon>Periweissella</taxon>
    </lineage>
</organism>